<evidence type="ECO:0008006" key="3">
    <source>
        <dbReference type="Google" id="ProtNLM"/>
    </source>
</evidence>
<sequence length="94" mass="10592">MKKILLASLLLLAVGCSKEETVIYKDAEVLEVRYEWSKMDSDYKIDVKCQGNTYTLETEYSDLANLIKKGNVNNFEVSGSKIIKVLPKGEQAND</sequence>
<dbReference type="Proteomes" id="UP000241367">
    <property type="component" value="Segment"/>
</dbReference>
<dbReference type="PROSITE" id="PS51257">
    <property type="entry name" value="PROKAR_LIPOPROTEIN"/>
    <property type="match status" value="1"/>
</dbReference>
<accession>A0A2P1JUM9</accession>
<keyword evidence="2" id="KW-1185">Reference proteome</keyword>
<dbReference type="EMBL" id="MG983742">
    <property type="protein sequence ID" value="AVO23049.1"/>
    <property type="molecule type" value="Genomic_DNA"/>
</dbReference>
<name>A0A2P1JUM9_9CAUD</name>
<reference evidence="2" key="1">
    <citation type="submission" date="2018-02" db="EMBL/GenBank/DDBJ databases">
        <authorList>
            <person name="Cohen D.B."/>
            <person name="Kent A.D."/>
        </authorList>
    </citation>
    <scope>NUCLEOTIDE SEQUENCE [LARGE SCALE GENOMIC DNA]</scope>
</reference>
<organism evidence="1 2">
    <name type="scientific">Bacillus phage Anath</name>
    <dbReference type="NCBI Taxonomy" id="2108114"/>
    <lineage>
        <taxon>Viruses</taxon>
        <taxon>Duplodnaviria</taxon>
        <taxon>Heunggongvirae</taxon>
        <taxon>Uroviricota</taxon>
        <taxon>Caudoviricetes</taxon>
        <taxon>Ehrlichviridae</taxon>
        <taxon>Anathvirus</taxon>
        <taxon>Anathvirus anath</taxon>
    </lineage>
</organism>
<evidence type="ECO:0000313" key="2">
    <source>
        <dbReference type="Proteomes" id="UP000241367"/>
    </source>
</evidence>
<protein>
    <recommendedName>
        <fullName evidence="3">Lipoprotein</fullName>
    </recommendedName>
</protein>
<evidence type="ECO:0000313" key="1">
    <source>
        <dbReference type="EMBL" id="AVO23049.1"/>
    </source>
</evidence>
<proteinExistence type="predicted"/>